<organism evidence="8">
    <name type="scientific">Heterosigma akashiwo</name>
    <name type="common">Chromophytic alga</name>
    <name type="synonym">Heterosigma carterae</name>
    <dbReference type="NCBI Taxonomy" id="2829"/>
    <lineage>
        <taxon>Eukaryota</taxon>
        <taxon>Sar</taxon>
        <taxon>Stramenopiles</taxon>
        <taxon>Ochrophyta</taxon>
        <taxon>Raphidophyceae</taxon>
        <taxon>Chattonellales</taxon>
        <taxon>Chattonellaceae</taxon>
        <taxon>Heterosigma</taxon>
    </lineage>
</organism>
<name>A0A7S3YDD3_HETAK</name>
<keyword evidence="3" id="KW-0690">Ribosome biogenesis</keyword>
<dbReference type="PANTHER" id="PTHR23183:SF0">
    <property type="entry name" value="NUCLEOLAR PROTEIN 14"/>
    <property type="match status" value="1"/>
</dbReference>
<dbReference type="GO" id="GO:0032040">
    <property type="term" value="C:small-subunit processome"/>
    <property type="evidence" value="ECO:0007669"/>
    <property type="project" value="InterPro"/>
</dbReference>
<dbReference type="EMBL" id="HBIU01055336">
    <property type="protein sequence ID" value="CAE0648357.1"/>
    <property type="molecule type" value="Transcribed_RNA"/>
</dbReference>
<dbReference type="InterPro" id="IPR007276">
    <property type="entry name" value="Nop14"/>
</dbReference>
<evidence type="ECO:0000256" key="6">
    <source>
        <dbReference type="ARBA" id="ARBA00024695"/>
    </source>
</evidence>
<evidence type="ECO:0000256" key="7">
    <source>
        <dbReference type="SAM" id="MobiDB-lite"/>
    </source>
</evidence>
<feature type="non-terminal residue" evidence="8">
    <location>
        <position position="191"/>
    </location>
</feature>
<evidence type="ECO:0000256" key="1">
    <source>
        <dbReference type="ARBA" id="ARBA00004604"/>
    </source>
</evidence>
<evidence type="ECO:0000313" key="8">
    <source>
        <dbReference type="EMBL" id="CAE0648357.1"/>
    </source>
</evidence>
<dbReference type="PANTHER" id="PTHR23183">
    <property type="entry name" value="NOP14"/>
    <property type="match status" value="1"/>
</dbReference>
<feature type="region of interest" description="Disordered" evidence="7">
    <location>
        <begin position="138"/>
        <end position="191"/>
    </location>
</feature>
<feature type="region of interest" description="Disordered" evidence="7">
    <location>
        <begin position="1"/>
        <end position="34"/>
    </location>
</feature>
<accession>A0A7S3YDD3</accession>
<comment type="similarity">
    <text evidence="2">Belongs to the NOP14 family.</text>
</comment>
<comment type="subcellular location">
    <subcellularLocation>
        <location evidence="1">Nucleus</location>
        <location evidence="1">Nucleolus</location>
    </subcellularLocation>
</comment>
<dbReference type="GO" id="GO:0030490">
    <property type="term" value="P:maturation of SSU-rRNA"/>
    <property type="evidence" value="ECO:0007669"/>
    <property type="project" value="TreeGrafter"/>
</dbReference>
<dbReference type="GO" id="GO:0030692">
    <property type="term" value="C:Noc4p-Nop14p complex"/>
    <property type="evidence" value="ECO:0007669"/>
    <property type="project" value="TreeGrafter"/>
</dbReference>
<feature type="compositionally biased region" description="Basic and acidic residues" evidence="7">
    <location>
        <begin position="180"/>
        <end position="191"/>
    </location>
</feature>
<dbReference type="AlphaFoldDB" id="A0A7S3YDD3"/>
<evidence type="ECO:0000256" key="2">
    <source>
        <dbReference type="ARBA" id="ARBA00007466"/>
    </source>
</evidence>
<evidence type="ECO:0000256" key="3">
    <source>
        <dbReference type="ARBA" id="ARBA00022517"/>
    </source>
</evidence>
<keyword evidence="4" id="KW-0698">rRNA processing</keyword>
<reference evidence="8" key="1">
    <citation type="submission" date="2021-01" db="EMBL/GenBank/DDBJ databases">
        <authorList>
            <person name="Corre E."/>
            <person name="Pelletier E."/>
            <person name="Niang G."/>
            <person name="Scheremetjew M."/>
            <person name="Finn R."/>
            <person name="Kale V."/>
            <person name="Holt S."/>
            <person name="Cochrane G."/>
            <person name="Meng A."/>
            <person name="Brown T."/>
            <person name="Cohen L."/>
        </authorList>
    </citation>
    <scope>NUCLEOTIDE SEQUENCE</scope>
    <source>
        <strain evidence="8">CCMP3107</strain>
    </source>
</reference>
<sequence length="191" mass="21346">MAKNKKGKSSNHKRRAEGPSKNSNPFEVRANNSRKKFDVLNRRVKGAERNIANARAKAIERRKKTLLVDYNQQKRTNSFNDRRFGEHDASMSVEEKLLVRFQKERAKRAKKGALYRLGDDDGDMEDVDEGLLLTHKGKAIGEDYQPDPLDRMPGSDDEGGGVDADATAALHFGGPGDGGGPRRDAERRRAE</sequence>
<proteinExistence type="inferred from homology"/>
<protein>
    <recommendedName>
        <fullName evidence="9">Nucleolar protein 14</fullName>
    </recommendedName>
</protein>
<evidence type="ECO:0008006" key="9">
    <source>
        <dbReference type="Google" id="ProtNLM"/>
    </source>
</evidence>
<dbReference type="Pfam" id="PF04147">
    <property type="entry name" value="Nop14"/>
    <property type="match status" value="1"/>
</dbReference>
<evidence type="ECO:0000256" key="4">
    <source>
        <dbReference type="ARBA" id="ARBA00022552"/>
    </source>
</evidence>
<feature type="compositionally biased region" description="Basic residues" evidence="7">
    <location>
        <begin position="1"/>
        <end position="15"/>
    </location>
</feature>
<comment type="function">
    <text evidence="6">Involved in nucleolar processing of pre-18S ribosomal RNA. Has a role in the nuclear export of 40S pre-ribosomal subunit to the cytoplasm.</text>
</comment>
<gene>
    <name evidence="8" type="ORF">HAKA00212_LOCUS24279</name>
</gene>
<keyword evidence="5" id="KW-0539">Nucleus</keyword>
<evidence type="ECO:0000256" key="5">
    <source>
        <dbReference type="ARBA" id="ARBA00023242"/>
    </source>
</evidence>